<feature type="region of interest" description="Disordered" evidence="18">
    <location>
        <begin position="212"/>
        <end position="243"/>
    </location>
</feature>
<dbReference type="PANTHER" id="PTHR13462:SF10">
    <property type="entry name" value="CALCIUM UNIPORTER PROTEIN, MITOCHONDRIAL"/>
    <property type="match status" value="1"/>
</dbReference>
<evidence type="ECO:0000256" key="3">
    <source>
        <dbReference type="ARBA" id="ARBA00022448"/>
    </source>
</evidence>
<evidence type="ECO:0000256" key="16">
    <source>
        <dbReference type="ARBA" id="ARBA00044981"/>
    </source>
</evidence>
<comment type="similarity">
    <text evidence="2">Belongs to the MCU (TC 1.A.77) family.</text>
</comment>
<comment type="subcellular location">
    <subcellularLocation>
        <location evidence="1">Mitochondrion inner membrane</location>
        <topology evidence="1">Multi-pass membrane protein</topology>
    </subcellularLocation>
</comment>
<evidence type="ECO:0000256" key="8">
    <source>
        <dbReference type="ARBA" id="ARBA00022837"/>
    </source>
</evidence>
<dbReference type="GO" id="GO:0051560">
    <property type="term" value="P:mitochondrial calcium ion homeostasis"/>
    <property type="evidence" value="ECO:0007669"/>
    <property type="project" value="InterPro"/>
</dbReference>
<feature type="transmembrane region" description="Helical" evidence="19">
    <location>
        <begin position="294"/>
        <end position="314"/>
    </location>
</feature>
<keyword evidence="10" id="KW-0406">Ion transport</keyword>
<feature type="region of interest" description="Disordered" evidence="18">
    <location>
        <begin position="27"/>
        <end position="83"/>
    </location>
</feature>
<keyword evidence="3" id="KW-0813">Transport</keyword>
<dbReference type="InterPro" id="IPR039055">
    <property type="entry name" value="MCU_fam"/>
</dbReference>
<sequence length="771" mass="83825">MYTRGVGQLARTTPRLGLAIPLVQPTRSGLLPRPHITPSPSRSRPVPLLVPAPPAPTSSSSSSLYRPRLLRPSPRATHGLPASPFATTLASRAAHCGELTPNDRDAEIQFLALTGQEGDVDSHLRNAEGEEQASARARSEGQSDDGDPGVDEAEMARPSRQEGGPFLEERSRNAGRFQEVSWSPSTDLSDVIKQSCLDERFKIVIKPELAPGDETEAVSSSPPNPNRGPRASGEGKEGHGPGPAGLILEAAIPSFASRTTFLRRRLLDLTKKLDTMTKQKKAIDVAAHKGAQRLAIVALMAGVAYWAAIVRWTFFTDAGWDLMEPVTWATGFATLLSGCAFLISGSTSVITARQRRLYDKHGLDVEKWTEMVADAKSLRREISRIAADYDIEWKGELEHFDDSQPLEGRLPSASPSKSKSKSKSTSNVSDTDSPDKSSNSDSHSGPESGSRNSAITSSSSSSQPKSDDGSMNDRPGHWGGKVKPGTVENERGESIDIDKTIDEADELASQSKEKREKEKAAQRKGEISDTHRRGVVPDTRRGVGSPTALIPSTRDDSVPPVHVMSACDISMPRGRGDLMLLVPFMPCDTNFSQHSSLTAPMRPTPSVPPYSASHRGTTLPAPPRPPPPPRSPSAFCEDHRGRQQLERIAEGRLFPFVRQPIERFGPNRNSFDLAPQLDDLLDLLASVGRRFHDHAPVKQVDGDTVRRPDPLAGPTDDTVVLRPPDRRDAAIRGKDDVRGHGRLERAVEVREAFHVEHVDLGRQRGADEGET</sequence>
<evidence type="ECO:0000256" key="13">
    <source>
        <dbReference type="ARBA" id="ARBA00023303"/>
    </source>
</evidence>
<dbReference type="InterPro" id="IPR006769">
    <property type="entry name" value="MCU_C"/>
</dbReference>
<feature type="compositionally biased region" description="Low complexity" evidence="18">
    <location>
        <begin position="38"/>
        <end position="47"/>
    </location>
</feature>
<evidence type="ECO:0000256" key="7">
    <source>
        <dbReference type="ARBA" id="ARBA00022792"/>
    </source>
</evidence>
<feature type="region of interest" description="Disordered" evidence="18">
    <location>
        <begin position="595"/>
        <end position="636"/>
    </location>
</feature>
<keyword evidence="7" id="KW-0999">Mitochondrion inner membrane</keyword>
<comment type="catalytic activity">
    <reaction evidence="14">
        <text>Ca(2+)(in) = Ca(2+)(out)</text>
        <dbReference type="Rhea" id="RHEA:29671"/>
        <dbReference type="ChEBI" id="CHEBI:29108"/>
    </reaction>
</comment>
<keyword evidence="8" id="KW-0106">Calcium</keyword>
<dbReference type="EMBL" id="RSCD01000033">
    <property type="protein sequence ID" value="RSH80728.1"/>
    <property type="molecule type" value="Genomic_DNA"/>
</dbReference>
<name>A0A427XPH1_9TREE</name>
<feature type="region of interest" description="Disordered" evidence="18">
    <location>
        <begin position="128"/>
        <end position="184"/>
    </location>
</feature>
<evidence type="ECO:0000256" key="10">
    <source>
        <dbReference type="ARBA" id="ARBA00023065"/>
    </source>
</evidence>
<dbReference type="Proteomes" id="UP000279259">
    <property type="component" value="Unassembled WGS sequence"/>
</dbReference>
<dbReference type="GO" id="GO:1990246">
    <property type="term" value="C:uniplex complex"/>
    <property type="evidence" value="ECO:0007669"/>
    <property type="project" value="TreeGrafter"/>
</dbReference>
<organism evidence="21 22">
    <name type="scientific">Saitozyma podzolica</name>
    <dbReference type="NCBI Taxonomy" id="1890683"/>
    <lineage>
        <taxon>Eukaryota</taxon>
        <taxon>Fungi</taxon>
        <taxon>Dikarya</taxon>
        <taxon>Basidiomycota</taxon>
        <taxon>Agaricomycotina</taxon>
        <taxon>Tremellomycetes</taxon>
        <taxon>Tremellales</taxon>
        <taxon>Trimorphomycetaceae</taxon>
        <taxon>Saitozyma</taxon>
    </lineage>
</organism>
<evidence type="ECO:0000256" key="18">
    <source>
        <dbReference type="SAM" id="MobiDB-lite"/>
    </source>
</evidence>
<feature type="compositionally biased region" description="Low complexity" evidence="18">
    <location>
        <begin position="411"/>
        <end position="464"/>
    </location>
</feature>
<gene>
    <name evidence="21" type="ORF">EHS25_007064</name>
</gene>
<keyword evidence="6 19" id="KW-0812">Transmembrane</keyword>
<keyword evidence="5" id="KW-0107">Calcium channel</keyword>
<reference evidence="21 22" key="1">
    <citation type="submission" date="2018-11" db="EMBL/GenBank/DDBJ databases">
        <title>Genome sequence of Saitozyma podzolica DSM 27192.</title>
        <authorList>
            <person name="Aliyu H."/>
            <person name="Gorte O."/>
            <person name="Ochsenreither K."/>
        </authorList>
    </citation>
    <scope>NUCLEOTIDE SEQUENCE [LARGE SCALE GENOMIC DNA]</scope>
    <source>
        <strain evidence="21 22">DSM 27192</strain>
    </source>
</reference>
<dbReference type="Pfam" id="PF04678">
    <property type="entry name" value="MCU"/>
    <property type="match status" value="1"/>
</dbReference>
<keyword evidence="22" id="KW-1185">Reference proteome</keyword>
<dbReference type="OrthoDB" id="278338at2759"/>
<feature type="compositionally biased region" description="Pro residues" evidence="18">
    <location>
        <begin position="620"/>
        <end position="631"/>
    </location>
</feature>
<evidence type="ECO:0000256" key="17">
    <source>
        <dbReference type="ARBA" id="ARBA00045938"/>
    </source>
</evidence>
<evidence type="ECO:0000256" key="1">
    <source>
        <dbReference type="ARBA" id="ARBA00004448"/>
    </source>
</evidence>
<evidence type="ECO:0000256" key="2">
    <source>
        <dbReference type="ARBA" id="ARBA00005653"/>
    </source>
</evidence>
<evidence type="ECO:0000256" key="6">
    <source>
        <dbReference type="ARBA" id="ARBA00022692"/>
    </source>
</evidence>
<feature type="compositionally biased region" description="Basic and acidic residues" evidence="18">
    <location>
        <begin position="488"/>
        <end position="502"/>
    </location>
</feature>
<evidence type="ECO:0000256" key="9">
    <source>
        <dbReference type="ARBA" id="ARBA00022989"/>
    </source>
</evidence>
<dbReference type="GO" id="GO:0015292">
    <property type="term" value="F:uniporter activity"/>
    <property type="evidence" value="ECO:0007669"/>
    <property type="project" value="TreeGrafter"/>
</dbReference>
<keyword evidence="12 19" id="KW-0472">Membrane</keyword>
<comment type="function">
    <text evidence="17">Highly selective calcium channel localized to the inner mitochondrial membrane, which mediates calcium uptake into the mitochondrial matrix. Mitochondrial calcium homeostasis plays key roles in cellular physiology and regulates ATP production, cytoplasmic calcium signals and activation of cell death pathways. Sufficient to operate as a pore-forming channel without the need of calcium-sensor or auxiliary subunit.</text>
</comment>
<feature type="compositionally biased region" description="Acidic residues" evidence="18">
    <location>
        <begin position="142"/>
        <end position="153"/>
    </location>
</feature>
<keyword evidence="13" id="KW-0407">Ion channel</keyword>
<evidence type="ECO:0000256" key="4">
    <source>
        <dbReference type="ARBA" id="ARBA00022568"/>
    </source>
</evidence>
<evidence type="ECO:0000313" key="22">
    <source>
        <dbReference type="Proteomes" id="UP000279259"/>
    </source>
</evidence>
<dbReference type="PANTHER" id="PTHR13462">
    <property type="entry name" value="CALCIUM UNIPORTER PROTEIN, MITOCHONDRIAL"/>
    <property type="match status" value="1"/>
</dbReference>
<keyword evidence="4" id="KW-0109">Calcium transport</keyword>
<comment type="caution">
    <text evidence="21">The sequence shown here is derived from an EMBL/GenBank/DDBJ whole genome shotgun (WGS) entry which is preliminary data.</text>
</comment>
<evidence type="ECO:0000259" key="20">
    <source>
        <dbReference type="Pfam" id="PF04678"/>
    </source>
</evidence>
<feature type="domain" description="Calcium uniporter protein C-terminal" evidence="20">
    <location>
        <begin position="257"/>
        <end position="370"/>
    </location>
</feature>
<feature type="compositionally biased region" description="Low complexity" evidence="18">
    <location>
        <begin position="57"/>
        <end position="75"/>
    </location>
</feature>
<dbReference type="GO" id="GO:0005262">
    <property type="term" value="F:calcium channel activity"/>
    <property type="evidence" value="ECO:0007669"/>
    <property type="project" value="UniProtKB-KW"/>
</dbReference>
<accession>A0A427XPH1</accession>
<evidence type="ECO:0000313" key="21">
    <source>
        <dbReference type="EMBL" id="RSH80728.1"/>
    </source>
</evidence>
<feature type="region of interest" description="Disordered" evidence="18">
    <location>
        <begin position="402"/>
        <end position="557"/>
    </location>
</feature>
<dbReference type="GO" id="GO:0036444">
    <property type="term" value="P:calcium import into the mitochondrion"/>
    <property type="evidence" value="ECO:0007669"/>
    <property type="project" value="TreeGrafter"/>
</dbReference>
<evidence type="ECO:0000256" key="5">
    <source>
        <dbReference type="ARBA" id="ARBA00022673"/>
    </source>
</evidence>
<evidence type="ECO:0000256" key="14">
    <source>
        <dbReference type="ARBA" id="ARBA00036634"/>
    </source>
</evidence>
<feature type="compositionally biased region" description="Basic and acidic residues" evidence="18">
    <location>
        <begin position="511"/>
        <end position="532"/>
    </location>
</feature>
<proteinExistence type="inferred from homology"/>
<keyword evidence="11" id="KW-0496">Mitochondrion</keyword>
<dbReference type="AlphaFoldDB" id="A0A427XPH1"/>
<protein>
    <recommendedName>
        <fullName evidence="16">Calcium uniporter protein, mitochondrial</fullName>
    </recommendedName>
</protein>
<evidence type="ECO:0000256" key="12">
    <source>
        <dbReference type="ARBA" id="ARBA00023136"/>
    </source>
</evidence>
<evidence type="ECO:0000256" key="19">
    <source>
        <dbReference type="SAM" id="Phobius"/>
    </source>
</evidence>
<feature type="transmembrane region" description="Helical" evidence="19">
    <location>
        <begin position="326"/>
        <end position="350"/>
    </location>
</feature>
<dbReference type="STRING" id="1890683.A0A427XPH1"/>
<comment type="subunit">
    <text evidence="15">Homotetramer, assembles in a dimer or dimers configuration with two interfaces.</text>
</comment>
<keyword evidence="9 19" id="KW-1133">Transmembrane helix</keyword>
<evidence type="ECO:0000256" key="15">
    <source>
        <dbReference type="ARBA" id="ARBA00044966"/>
    </source>
</evidence>
<evidence type="ECO:0000256" key="11">
    <source>
        <dbReference type="ARBA" id="ARBA00023128"/>
    </source>
</evidence>